<keyword evidence="1 6" id="KW-0963">Cytoplasm</keyword>
<dbReference type="InterPro" id="IPR003583">
    <property type="entry name" value="Hlx-hairpin-Hlx_DNA-bd_motif"/>
</dbReference>
<evidence type="ECO:0000259" key="7">
    <source>
        <dbReference type="SMART" id="SM00278"/>
    </source>
</evidence>
<dbReference type="SUPFAM" id="SSF46929">
    <property type="entry name" value="DNA helicase RuvA subunit, C-terminal domain"/>
    <property type="match status" value="1"/>
</dbReference>
<proteinExistence type="inferred from homology"/>
<evidence type="ECO:0000313" key="9">
    <source>
        <dbReference type="Proteomes" id="UP000231162"/>
    </source>
</evidence>
<keyword evidence="2 6" id="KW-0227">DNA damage</keyword>
<dbReference type="InterPro" id="IPR013849">
    <property type="entry name" value="DNA_helicase_Holl-junc_RuvA_I"/>
</dbReference>
<dbReference type="InterPro" id="IPR000085">
    <property type="entry name" value="RuvA"/>
</dbReference>
<comment type="caution">
    <text evidence="8">The sequence shown here is derived from an EMBL/GenBank/DDBJ whole genome shotgun (WGS) entry which is preliminary data.</text>
</comment>
<dbReference type="GO" id="GO:0000400">
    <property type="term" value="F:four-way junction DNA binding"/>
    <property type="evidence" value="ECO:0007669"/>
    <property type="project" value="UniProtKB-UniRule"/>
</dbReference>
<comment type="subcellular location">
    <subcellularLocation>
        <location evidence="6">Cytoplasm</location>
    </subcellularLocation>
</comment>
<evidence type="ECO:0000313" key="8">
    <source>
        <dbReference type="EMBL" id="PIS07291.1"/>
    </source>
</evidence>
<reference evidence="9" key="1">
    <citation type="submission" date="2017-09" db="EMBL/GenBank/DDBJ databases">
        <title>Depth-based differentiation of microbial function through sediment-hosted aquifers and enrichment of novel symbionts in the deep terrestrial subsurface.</title>
        <authorList>
            <person name="Probst A.J."/>
            <person name="Ladd B."/>
            <person name="Jarett J.K."/>
            <person name="Geller-Mcgrath D.E."/>
            <person name="Sieber C.M.K."/>
            <person name="Emerson J.B."/>
            <person name="Anantharaman K."/>
            <person name="Thomas B.C."/>
            <person name="Malmstrom R."/>
            <person name="Stieglmeier M."/>
            <person name="Klingl A."/>
            <person name="Woyke T."/>
            <person name="Ryan C.M."/>
            <person name="Banfield J.F."/>
        </authorList>
    </citation>
    <scope>NUCLEOTIDE SEQUENCE [LARGE SCALE GENOMIC DNA]</scope>
</reference>
<dbReference type="EMBL" id="PEZX01000002">
    <property type="protein sequence ID" value="PIS07291.1"/>
    <property type="molecule type" value="Genomic_DNA"/>
</dbReference>
<sequence length="190" mass="20912">MISWIKGKIIDLVPGSVILENQGIGYKIFVSVSDIKKGSSIELFIYQYLKEDRNELFGFKTKDEMMVFKLLLQVSGVGPKLALVIISHLPVGDIQSAIVGENPALFQSLPGVGPKLAAKIVVELKNKLSSESIDISHFSKHNDVVDGLMRLGYSQGEIGGILSKIPEDVTEQSEQIRLALQLLSHKNNLR</sequence>
<evidence type="ECO:0000256" key="1">
    <source>
        <dbReference type="ARBA" id="ARBA00022490"/>
    </source>
</evidence>
<dbReference type="AlphaFoldDB" id="A0A2M6RBG1"/>
<dbReference type="SUPFAM" id="SSF47781">
    <property type="entry name" value="RuvA domain 2-like"/>
    <property type="match status" value="1"/>
</dbReference>
<dbReference type="GO" id="GO:0048476">
    <property type="term" value="C:Holliday junction resolvase complex"/>
    <property type="evidence" value="ECO:0007669"/>
    <property type="project" value="UniProtKB-UniRule"/>
</dbReference>
<dbReference type="InterPro" id="IPR010994">
    <property type="entry name" value="RuvA_2-like"/>
</dbReference>
<keyword evidence="4 6" id="KW-0233">DNA recombination</keyword>
<dbReference type="InterPro" id="IPR012340">
    <property type="entry name" value="NA-bd_OB-fold"/>
</dbReference>
<comment type="subunit">
    <text evidence="6">Homotetramer. Forms an RuvA(8)-RuvB(12)-Holliday junction (HJ) complex. HJ DNA is sandwiched between 2 RuvA tetramers; dsDNA enters through RuvA and exits via RuvB. An RuvB hexamer assembles on each DNA strand where it exits the tetramer. Each RuvB hexamer is contacted by two RuvA subunits (via domain III) on 2 adjacent RuvB subunits; this complex drives branch migration. In the full resolvosome a probable DNA-RuvA(4)-RuvB(12)-RuvC(2) complex forms which resolves the HJ.</text>
</comment>
<name>A0A2M6RBG1_9BACT</name>
<dbReference type="Pfam" id="PF14520">
    <property type="entry name" value="HHH_5"/>
    <property type="match status" value="1"/>
</dbReference>
<protein>
    <recommendedName>
        <fullName evidence="6">Holliday junction branch migration complex subunit RuvA</fullName>
    </recommendedName>
</protein>
<dbReference type="Proteomes" id="UP000231162">
    <property type="component" value="Unassembled WGS sequence"/>
</dbReference>
<dbReference type="CDD" id="cd14332">
    <property type="entry name" value="UBA_RuvA_C"/>
    <property type="match status" value="1"/>
</dbReference>
<feature type="domain" description="Helix-hairpin-helix DNA-binding motif class 1" evidence="7">
    <location>
        <begin position="69"/>
        <end position="88"/>
    </location>
</feature>
<evidence type="ECO:0000256" key="2">
    <source>
        <dbReference type="ARBA" id="ARBA00022763"/>
    </source>
</evidence>
<dbReference type="SMART" id="SM00278">
    <property type="entry name" value="HhH1"/>
    <property type="match status" value="2"/>
</dbReference>
<comment type="domain">
    <text evidence="6">Has three domains with a flexible linker between the domains II and III and assumes an 'L' shape. Domain III is highly mobile and contacts RuvB.</text>
</comment>
<evidence type="ECO:0000256" key="6">
    <source>
        <dbReference type="HAMAP-Rule" id="MF_00031"/>
    </source>
</evidence>
<evidence type="ECO:0000256" key="3">
    <source>
        <dbReference type="ARBA" id="ARBA00023125"/>
    </source>
</evidence>
<dbReference type="GO" id="GO:0009379">
    <property type="term" value="C:Holliday junction helicase complex"/>
    <property type="evidence" value="ECO:0007669"/>
    <property type="project" value="InterPro"/>
</dbReference>
<feature type="domain" description="Helix-hairpin-helix DNA-binding motif class 1" evidence="7">
    <location>
        <begin position="104"/>
        <end position="123"/>
    </location>
</feature>
<dbReference type="GO" id="GO:0006281">
    <property type="term" value="P:DNA repair"/>
    <property type="evidence" value="ECO:0007669"/>
    <property type="project" value="UniProtKB-UniRule"/>
</dbReference>
<keyword evidence="5 6" id="KW-0234">DNA repair</keyword>
<dbReference type="GO" id="GO:0006310">
    <property type="term" value="P:DNA recombination"/>
    <property type="evidence" value="ECO:0007669"/>
    <property type="project" value="UniProtKB-UniRule"/>
</dbReference>
<dbReference type="NCBIfam" id="TIGR00084">
    <property type="entry name" value="ruvA"/>
    <property type="match status" value="1"/>
</dbReference>
<dbReference type="Gene3D" id="2.40.50.140">
    <property type="entry name" value="Nucleic acid-binding proteins"/>
    <property type="match status" value="1"/>
</dbReference>
<organism evidence="8 9">
    <name type="scientific">Candidatus Berkelbacteria bacterium CG10_big_fil_rev_8_21_14_0_10_43_14</name>
    <dbReference type="NCBI Taxonomy" id="1974515"/>
    <lineage>
        <taxon>Bacteria</taxon>
        <taxon>Candidatus Berkelbacteria</taxon>
    </lineage>
</organism>
<comment type="function">
    <text evidence="6">The RuvA-RuvB-RuvC complex processes Holliday junction (HJ) DNA during genetic recombination and DNA repair, while the RuvA-RuvB complex plays an important role in the rescue of blocked DNA replication forks via replication fork reversal (RFR). RuvA specifically binds to HJ cruciform DNA, conferring on it an open structure. The RuvB hexamer acts as an ATP-dependent pump, pulling dsDNA into and through the RuvAB complex. HJ branch migration allows RuvC to scan DNA until it finds its consensus sequence, where it cleaves and resolves the cruciform DNA.</text>
</comment>
<dbReference type="Pfam" id="PF01330">
    <property type="entry name" value="RuvA_N"/>
    <property type="match status" value="1"/>
</dbReference>
<dbReference type="GO" id="GO:0005737">
    <property type="term" value="C:cytoplasm"/>
    <property type="evidence" value="ECO:0007669"/>
    <property type="project" value="UniProtKB-SubCell"/>
</dbReference>
<comment type="caution">
    <text evidence="6">Lacks conserved residue(s) required for the propagation of feature annotation.</text>
</comment>
<dbReference type="GO" id="GO:0009378">
    <property type="term" value="F:four-way junction helicase activity"/>
    <property type="evidence" value="ECO:0007669"/>
    <property type="project" value="InterPro"/>
</dbReference>
<keyword evidence="3 6" id="KW-0238">DNA-binding</keyword>
<dbReference type="InterPro" id="IPR036267">
    <property type="entry name" value="RuvA_C_sf"/>
</dbReference>
<gene>
    <name evidence="6 8" type="primary">ruvA</name>
    <name evidence="8" type="ORF">COT79_00035</name>
</gene>
<dbReference type="Pfam" id="PF07499">
    <property type="entry name" value="RuvA_C"/>
    <property type="match status" value="1"/>
</dbReference>
<accession>A0A2M6RBG1</accession>
<evidence type="ECO:0000256" key="5">
    <source>
        <dbReference type="ARBA" id="ARBA00023204"/>
    </source>
</evidence>
<evidence type="ECO:0000256" key="4">
    <source>
        <dbReference type="ARBA" id="ARBA00023172"/>
    </source>
</evidence>
<dbReference type="SUPFAM" id="SSF50249">
    <property type="entry name" value="Nucleic acid-binding proteins"/>
    <property type="match status" value="1"/>
</dbReference>
<dbReference type="InterPro" id="IPR011114">
    <property type="entry name" value="RuvA_C"/>
</dbReference>
<feature type="region of interest" description="Domain III" evidence="6">
    <location>
        <begin position="136"/>
        <end position="190"/>
    </location>
</feature>
<comment type="similarity">
    <text evidence="6">Belongs to the RuvA family.</text>
</comment>
<dbReference type="Gene3D" id="1.10.150.20">
    <property type="entry name" value="5' to 3' exonuclease, C-terminal subdomain"/>
    <property type="match status" value="1"/>
</dbReference>
<dbReference type="GO" id="GO:0005524">
    <property type="term" value="F:ATP binding"/>
    <property type="evidence" value="ECO:0007669"/>
    <property type="project" value="InterPro"/>
</dbReference>
<dbReference type="HAMAP" id="MF_00031">
    <property type="entry name" value="DNA_HJ_migration_RuvA"/>
    <property type="match status" value="1"/>
</dbReference>